<dbReference type="RefSeq" id="WP_345322392.1">
    <property type="nucleotide sequence ID" value="NZ_BAABGA010000031.1"/>
</dbReference>
<reference evidence="4" key="1">
    <citation type="journal article" date="2019" name="Int. J. Syst. Evol. Microbiol.">
        <title>The Global Catalogue of Microorganisms (GCM) 10K type strain sequencing project: providing services to taxonomists for standard genome sequencing and annotation.</title>
        <authorList>
            <consortium name="The Broad Institute Genomics Platform"/>
            <consortium name="The Broad Institute Genome Sequencing Center for Infectious Disease"/>
            <person name="Wu L."/>
            <person name="Ma J."/>
        </authorList>
    </citation>
    <scope>NUCLEOTIDE SEQUENCE [LARGE SCALE GENOMIC DNA]</scope>
    <source>
        <strain evidence="4">JCM 17759</strain>
    </source>
</reference>
<sequence>MSTEEHPRSTRVFSIGVLALLPLVIVSCSTNSVSDNTNQLELSGSSTIAPLAAKIAARFESMHSEVRVNVQGGGSSRGITDARRGLVDIGMVSRDLKSEEQDLTAFTIARDGIAVIVHRENPITSLTNNQIAAIYTGDIKDWRDVGGTAGPITIVNKAEGRSTLELFTEYIQVGNRHIKADVVIADNEQGIKTVAGNPGAIGYVSIGSAEYDAAAGVAIKLLPLAGVAASIENVRNGSFPLTRPLNLVVKQSPTPRLQAFLEFARSSDVHDIIEAQYFVPLAR</sequence>
<evidence type="ECO:0000259" key="2">
    <source>
        <dbReference type="Pfam" id="PF12849"/>
    </source>
</evidence>
<feature type="domain" description="PBP" evidence="2">
    <location>
        <begin position="34"/>
        <end position="266"/>
    </location>
</feature>
<keyword evidence="4" id="KW-1185">Reference proteome</keyword>
<keyword evidence="1" id="KW-0732">Signal</keyword>
<dbReference type="PANTHER" id="PTHR30570">
    <property type="entry name" value="PERIPLASMIC PHOSPHATE BINDING COMPONENT OF PHOSPHATE ABC TRANSPORTER"/>
    <property type="match status" value="1"/>
</dbReference>
<dbReference type="SUPFAM" id="SSF53850">
    <property type="entry name" value="Periplasmic binding protein-like II"/>
    <property type="match status" value="1"/>
</dbReference>
<gene>
    <name evidence="3" type="ORF">GCM10023156_24650</name>
</gene>
<dbReference type="CDD" id="cd13653">
    <property type="entry name" value="PBP2_phosphate_like_1"/>
    <property type="match status" value="1"/>
</dbReference>
<protein>
    <submittedName>
        <fullName evidence="3">Phosphate ABC transporter substrate-binding protein</fullName>
    </submittedName>
</protein>
<accession>A0ABP8MNH5</accession>
<evidence type="ECO:0000256" key="1">
    <source>
        <dbReference type="ARBA" id="ARBA00022729"/>
    </source>
</evidence>
<proteinExistence type="predicted"/>
<dbReference type="EMBL" id="BAABGA010000031">
    <property type="protein sequence ID" value="GAA4453544.1"/>
    <property type="molecule type" value="Genomic_DNA"/>
</dbReference>
<evidence type="ECO:0000313" key="4">
    <source>
        <dbReference type="Proteomes" id="UP001500840"/>
    </source>
</evidence>
<dbReference type="InterPro" id="IPR050811">
    <property type="entry name" value="Phosphate_ABC_transporter"/>
</dbReference>
<name>A0ABP8MNH5_9BACT</name>
<dbReference type="PANTHER" id="PTHR30570:SF1">
    <property type="entry name" value="PHOSPHATE-BINDING PROTEIN PSTS"/>
    <property type="match status" value="1"/>
</dbReference>
<organism evidence="3 4">
    <name type="scientific">Novipirellula rosea</name>
    <dbReference type="NCBI Taxonomy" id="1031540"/>
    <lineage>
        <taxon>Bacteria</taxon>
        <taxon>Pseudomonadati</taxon>
        <taxon>Planctomycetota</taxon>
        <taxon>Planctomycetia</taxon>
        <taxon>Pirellulales</taxon>
        <taxon>Pirellulaceae</taxon>
        <taxon>Novipirellula</taxon>
    </lineage>
</organism>
<dbReference type="InterPro" id="IPR024370">
    <property type="entry name" value="PBP_domain"/>
</dbReference>
<dbReference type="Proteomes" id="UP001500840">
    <property type="component" value="Unassembled WGS sequence"/>
</dbReference>
<evidence type="ECO:0000313" key="3">
    <source>
        <dbReference type="EMBL" id="GAA4453544.1"/>
    </source>
</evidence>
<dbReference type="Gene3D" id="3.40.190.10">
    <property type="entry name" value="Periplasmic binding protein-like II"/>
    <property type="match status" value="2"/>
</dbReference>
<comment type="caution">
    <text evidence="3">The sequence shown here is derived from an EMBL/GenBank/DDBJ whole genome shotgun (WGS) entry which is preliminary data.</text>
</comment>
<dbReference type="Pfam" id="PF12849">
    <property type="entry name" value="PBP_like_2"/>
    <property type="match status" value="1"/>
</dbReference>